<dbReference type="AlphaFoldDB" id="A0A383AGZ7"/>
<gene>
    <name evidence="1" type="ORF">METZ01_LOCUS459717</name>
</gene>
<name>A0A383AGZ7_9ZZZZ</name>
<proteinExistence type="predicted"/>
<evidence type="ECO:0000313" key="1">
    <source>
        <dbReference type="EMBL" id="SVE06863.1"/>
    </source>
</evidence>
<sequence>MQIGLIIIQSVFKPVWWLKYSLATDFVIGG</sequence>
<protein>
    <submittedName>
        <fullName evidence="1">Uncharacterized protein</fullName>
    </submittedName>
</protein>
<organism evidence="1">
    <name type="scientific">marine metagenome</name>
    <dbReference type="NCBI Taxonomy" id="408172"/>
    <lineage>
        <taxon>unclassified sequences</taxon>
        <taxon>metagenomes</taxon>
        <taxon>ecological metagenomes</taxon>
    </lineage>
</organism>
<dbReference type="EMBL" id="UINC01191960">
    <property type="protein sequence ID" value="SVE06863.1"/>
    <property type="molecule type" value="Genomic_DNA"/>
</dbReference>
<accession>A0A383AGZ7</accession>
<reference evidence="1" key="1">
    <citation type="submission" date="2018-05" db="EMBL/GenBank/DDBJ databases">
        <authorList>
            <person name="Lanie J.A."/>
            <person name="Ng W.-L."/>
            <person name="Kazmierczak K.M."/>
            <person name="Andrzejewski T.M."/>
            <person name="Davidsen T.M."/>
            <person name="Wayne K.J."/>
            <person name="Tettelin H."/>
            <person name="Glass J.I."/>
            <person name="Rusch D."/>
            <person name="Podicherti R."/>
            <person name="Tsui H.-C.T."/>
            <person name="Winkler M.E."/>
        </authorList>
    </citation>
    <scope>NUCLEOTIDE SEQUENCE</scope>
</reference>